<sequence length="122" mass="13539">MMSIKIKSSQILVGLMVLLPVILALKWYSFEVNKAEASRVLLQVGGEGLTNNTSVLEFLMYGLGMLIFMFELIVLLSLIKGKLKFQKQLLFVGLGLTVVLLFFPTNFSVHISDIVVGGEMLE</sequence>
<name>A0A1I7AMB3_9FLAO</name>
<proteinExistence type="predicted"/>
<reference evidence="2 3" key="1">
    <citation type="submission" date="2016-10" db="EMBL/GenBank/DDBJ databases">
        <authorList>
            <person name="de Groot N.N."/>
        </authorList>
    </citation>
    <scope>NUCLEOTIDE SEQUENCE [LARGE SCALE GENOMIC DNA]</scope>
    <source>
        <strain evidence="2 3">CGMCC 1.7005</strain>
    </source>
</reference>
<keyword evidence="3" id="KW-1185">Reference proteome</keyword>
<dbReference type="STRING" id="477690.SAMN05216474_2227"/>
<feature type="transmembrane region" description="Helical" evidence="1">
    <location>
        <begin position="12"/>
        <end position="30"/>
    </location>
</feature>
<dbReference type="RefSeq" id="WP_090249483.1">
    <property type="nucleotide sequence ID" value="NZ_FPAS01000003.1"/>
</dbReference>
<accession>A0A1I7AMB3</accession>
<evidence type="ECO:0000313" key="2">
    <source>
        <dbReference type="EMBL" id="SFT76072.1"/>
    </source>
</evidence>
<dbReference type="EMBL" id="FPAS01000003">
    <property type="protein sequence ID" value="SFT76072.1"/>
    <property type="molecule type" value="Genomic_DNA"/>
</dbReference>
<protein>
    <submittedName>
        <fullName evidence="2">Uncharacterized protein</fullName>
    </submittedName>
</protein>
<dbReference type="AlphaFoldDB" id="A0A1I7AMB3"/>
<keyword evidence="1" id="KW-0812">Transmembrane</keyword>
<feature type="transmembrane region" description="Helical" evidence="1">
    <location>
        <begin position="58"/>
        <end position="78"/>
    </location>
</feature>
<evidence type="ECO:0000256" key="1">
    <source>
        <dbReference type="SAM" id="Phobius"/>
    </source>
</evidence>
<gene>
    <name evidence="2" type="ORF">SAMN05216474_2227</name>
</gene>
<evidence type="ECO:0000313" key="3">
    <source>
        <dbReference type="Proteomes" id="UP000236454"/>
    </source>
</evidence>
<keyword evidence="1" id="KW-1133">Transmembrane helix</keyword>
<feature type="transmembrane region" description="Helical" evidence="1">
    <location>
        <begin position="90"/>
        <end position="111"/>
    </location>
</feature>
<organism evidence="2 3">
    <name type="scientific">Lishizhenia tianjinensis</name>
    <dbReference type="NCBI Taxonomy" id="477690"/>
    <lineage>
        <taxon>Bacteria</taxon>
        <taxon>Pseudomonadati</taxon>
        <taxon>Bacteroidota</taxon>
        <taxon>Flavobacteriia</taxon>
        <taxon>Flavobacteriales</taxon>
        <taxon>Crocinitomicaceae</taxon>
        <taxon>Lishizhenia</taxon>
    </lineage>
</organism>
<dbReference type="Proteomes" id="UP000236454">
    <property type="component" value="Unassembled WGS sequence"/>
</dbReference>
<keyword evidence="1" id="KW-0472">Membrane</keyword>